<dbReference type="AlphaFoldDB" id="A0A077W9T7"/>
<evidence type="ECO:0000256" key="13">
    <source>
        <dbReference type="SAM" id="MobiDB-lite"/>
    </source>
</evidence>
<dbReference type="PANTHER" id="PTHR19306:SF6">
    <property type="entry name" value="STRUCTURAL MAINTENANCE OF CHROMOSOMES PROTEIN 6"/>
    <property type="match status" value="1"/>
</dbReference>
<evidence type="ECO:0000256" key="5">
    <source>
        <dbReference type="ARBA" id="ARBA00022741"/>
    </source>
</evidence>
<keyword evidence="9" id="KW-0233">DNA recombination</keyword>
<dbReference type="GO" id="GO:0005634">
    <property type="term" value="C:nucleus"/>
    <property type="evidence" value="ECO:0007669"/>
    <property type="project" value="UniProtKB-SubCell"/>
</dbReference>
<name>A0A077W9T7_9FUNG</name>
<feature type="coiled-coil region" evidence="12">
    <location>
        <begin position="598"/>
        <end position="653"/>
    </location>
</feature>
<evidence type="ECO:0000256" key="3">
    <source>
        <dbReference type="ARBA" id="ARBA00006793"/>
    </source>
</evidence>
<dbReference type="InterPro" id="IPR027417">
    <property type="entry name" value="P-loop_NTPase"/>
</dbReference>
<dbReference type="GO" id="GO:0005524">
    <property type="term" value="F:ATP binding"/>
    <property type="evidence" value="ECO:0007669"/>
    <property type="project" value="UniProtKB-KW"/>
</dbReference>
<sequence>MCHKHLKIELGPKINFIIGHNGSGKSAILTAITIALGAKANSTNRGKNLSSLIREGANAALAIVTITNKGSDAYKPDIYGDEIIIERKLLRDGAGQYKIKSSSNKTISTKREELVAICDHMSIQIDNPLTVLSQDMARQFLNSSSNHDKYMLFMRGTQLLHLHEDYEAIRESIETSRAIVERKRAFLPELKREAKAAKEKYEEMLSARDIESDIEKAQNELVWRQIALKEEETENKRKELQQIETVIQQLEEKKMQAEATKRQDEELQEAQRVAQELQAMGVPHLQERQRVEQEKSKLESDLLAIVNDAREINSQVRKAKARVEKHESDIARETAKQNSDSQAKRAHVQKELDELKDSLEQKKEHRKACEEKLNMLHGQKRDLDDEYDEAKRNYDRHLRSMQEAKKKIESLRLQRQDKLTAFGKSVPHLLQDIQREQRWQHKPVGPLGRYLKLRKPEFSDVIEMVLNQLMNAYIVENFHDQKLLKALLKKHRMDWNTTVIVAKHDIFDYSASEPDEQYITMLRVLEFDNEWVKRQLIIAASIQQIILVHERRQGDDIMRNGGPSNVKSCFSKDCVQIGAKKGLRSDARAKYNGPPRLSSDVGSAIERAENELRAMNNQRAELEHAVKRVERRRQELKDTFRNLMSERTRLDEQITRLSHHCRKLEESMKEEEPVNIQVFMTMRDDLLEKIQTLKGQYAELRNQESELHKKIETVAMKIEEYQVAEDEHQKELDEHKATIRSIEEMKATAKQDVEKFDHKISRVQQRLAILQRELKHLENTLADWLNKAQLNFPNRVDTDESPEQLSRKIAHLEVRKREKEKSTGVSLEEAQEIAIEKTQEFNEAEQLIRMMDGLGKKLRKALKDRTERWLEMRKYIALSASGHFRYYMDKRGDDGVLKFNHNKQKLEMRVLTGDQNNKAGARRKDSKSLSGGEKSFSQVSLLLALWQGISSPILCLDEFDVYMDAVNRKQSMKLMMDSACENSSQYILITPQDASNMVPGPYVTVHRLADPERRHD</sequence>
<keyword evidence="7" id="KW-0067">ATP-binding</keyword>
<dbReference type="OrthoDB" id="10072614at2759"/>
<comment type="subcellular location">
    <subcellularLocation>
        <location evidence="2">Chromosome</location>
    </subcellularLocation>
    <subcellularLocation>
        <location evidence="1">Nucleus</location>
    </subcellularLocation>
</comment>
<dbReference type="PANTHER" id="PTHR19306">
    <property type="entry name" value="STRUCTURAL MAINTENANCE OF CHROMOSOMES 5,6 SMC5, SMC6"/>
    <property type="match status" value="1"/>
</dbReference>
<accession>A0A077W9T7</accession>
<keyword evidence="6" id="KW-0227">DNA damage</keyword>
<dbReference type="Pfam" id="PF02463">
    <property type="entry name" value="SMC_N"/>
    <property type="match status" value="1"/>
</dbReference>
<dbReference type="GO" id="GO:0000724">
    <property type="term" value="P:double-strand break repair via homologous recombination"/>
    <property type="evidence" value="ECO:0007669"/>
    <property type="project" value="TreeGrafter"/>
</dbReference>
<dbReference type="GO" id="GO:0030915">
    <property type="term" value="C:Smc5-Smc6 complex"/>
    <property type="evidence" value="ECO:0007669"/>
    <property type="project" value="TreeGrafter"/>
</dbReference>
<dbReference type="Gene3D" id="3.40.50.300">
    <property type="entry name" value="P-loop containing nucleotide triphosphate hydrolases"/>
    <property type="match status" value="2"/>
</dbReference>
<reference evidence="15" key="1">
    <citation type="journal article" date="2014" name="Genome Announc.">
        <title>De novo whole-genome sequence and genome annotation of Lichtheimia ramosa.</title>
        <authorList>
            <person name="Linde J."/>
            <person name="Schwartze V."/>
            <person name="Binder U."/>
            <person name="Lass-Florl C."/>
            <person name="Voigt K."/>
            <person name="Horn F."/>
        </authorList>
    </citation>
    <scope>NUCLEOTIDE SEQUENCE</scope>
    <source>
        <strain evidence="15">JMRC FSU:6197</strain>
    </source>
</reference>
<evidence type="ECO:0000256" key="6">
    <source>
        <dbReference type="ARBA" id="ARBA00022763"/>
    </source>
</evidence>
<evidence type="ECO:0000256" key="2">
    <source>
        <dbReference type="ARBA" id="ARBA00004286"/>
    </source>
</evidence>
<evidence type="ECO:0000313" key="15">
    <source>
        <dbReference type="EMBL" id="CDS02863.1"/>
    </source>
</evidence>
<feature type="region of interest" description="Disordered" evidence="13">
    <location>
        <begin position="323"/>
        <end position="350"/>
    </location>
</feature>
<evidence type="ECO:0000256" key="7">
    <source>
        <dbReference type="ARBA" id="ARBA00022840"/>
    </source>
</evidence>
<comment type="similarity">
    <text evidence="3">Belongs to the SMC family. SMC6 subfamily.</text>
</comment>
<evidence type="ECO:0000256" key="8">
    <source>
        <dbReference type="ARBA" id="ARBA00023054"/>
    </source>
</evidence>
<evidence type="ECO:0000256" key="9">
    <source>
        <dbReference type="ARBA" id="ARBA00023172"/>
    </source>
</evidence>
<evidence type="ECO:0000259" key="14">
    <source>
        <dbReference type="Pfam" id="PF02463"/>
    </source>
</evidence>
<dbReference type="GO" id="GO:0003697">
    <property type="term" value="F:single-stranded DNA binding"/>
    <property type="evidence" value="ECO:0007669"/>
    <property type="project" value="TreeGrafter"/>
</dbReference>
<feature type="region of interest" description="Disordered" evidence="13">
    <location>
        <begin position="913"/>
        <end position="932"/>
    </location>
</feature>
<proteinExistence type="inferred from homology"/>
<keyword evidence="4" id="KW-0158">Chromosome</keyword>
<evidence type="ECO:0000256" key="10">
    <source>
        <dbReference type="ARBA" id="ARBA00023204"/>
    </source>
</evidence>
<evidence type="ECO:0000256" key="11">
    <source>
        <dbReference type="ARBA" id="ARBA00023242"/>
    </source>
</evidence>
<evidence type="ECO:0000256" key="1">
    <source>
        <dbReference type="ARBA" id="ARBA00004123"/>
    </source>
</evidence>
<dbReference type="GO" id="GO:0035861">
    <property type="term" value="C:site of double-strand break"/>
    <property type="evidence" value="ECO:0007669"/>
    <property type="project" value="TreeGrafter"/>
</dbReference>
<gene>
    <name evidence="15" type="ORF">LRAMOSA00266</name>
</gene>
<dbReference type="Gene3D" id="1.10.287.1490">
    <property type="match status" value="1"/>
</dbReference>
<dbReference type="SUPFAM" id="SSF52540">
    <property type="entry name" value="P-loop containing nucleoside triphosphate hydrolases"/>
    <property type="match status" value="2"/>
</dbReference>
<keyword evidence="10" id="KW-0234">DNA repair</keyword>
<evidence type="ECO:0000256" key="12">
    <source>
        <dbReference type="SAM" id="Coils"/>
    </source>
</evidence>
<feature type="compositionally biased region" description="Basic and acidic residues" evidence="13">
    <location>
        <begin position="323"/>
        <end position="335"/>
    </location>
</feature>
<organism evidence="15">
    <name type="scientific">Lichtheimia ramosa</name>
    <dbReference type="NCBI Taxonomy" id="688394"/>
    <lineage>
        <taxon>Eukaryota</taxon>
        <taxon>Fungi</taxon>
        <taxon>Fungi incertae sedis</taxon>
        <taxon>Mucoromycota</taxon>
        <taxon>Mucoromycotina</taxon>
        <taxon>Mucoromycetes</taxon>
        <taxon>Mucorales</taxon>
        <taxon>Lichtheimiaceae</taxon>
        <taxon>Lichtheimia</taxon>
    </lineage>
</organism>
<feature type="domain" description="RecF/RecN/SMC N-terminal" evidence="14">
    <location>
        <begin position="4"/>
        <end position="992"/>
    </location>
</feature>
<keyword evidence="8 12" id="KW-0175">Coiled coil</keyword>
<dbReference type="GO" id="GO:0003684">
    <property type="term" value="F:damaged DNA binding"/>
    <property type="evidence" value="ECO:0007669"/>
    <property type="project" value="TreeGrafter"/>
</dbReference>
<keyword evidence="11" id="KW-0539">Nucleus</keyword>
<feature type="coiled-coil region" evidence="12">
    <location>
        <begin position="683"/>
        <end position="787"/>
    </location>
</feature>
<evidence type="ECO:0000256" key="4">
    <source>
        <dbReference type="ARBA" id="ARBA00022454"/>
    </source>
</evidence>
<keyword evidence="5" id="KW-0547">Nucleotide-binding</keyword>
<protein>
    <recommendedName>
        <fullName evidence="14">RecF/RecN/SMC N-terminal domain-containing protein</fullName>
    </recommendedName>
</protein>
<dbReference type="EMBL" id="LK023313">
    <property type="protein sequence ID" value="CDS02863.1"/>
    <property type="molecule type" value="Genomic_DNA"/>
</dbReference>
<dbReference type="InterPro" id="IPR003395">
    <property type="entry name" value="RecF/RecN/SMC_N"/>
</dbReference>